<evidence type="ECO:0000313" key="9">
    <source>
        <dbReference type="Proteomes" id="UP000215224"/>
    </source>
</evidence>
<comment type="subcellular location">
    <subcellularLocation>
        <location evidence="1">Cell membrane</location>
        <topology evidence="1">Multi-pass membrane protein</topology>
    </subcellularLocation>
</comment>
<feature type="transmembrane region" description="Helical" evidence="6">
    <location>
        <begin position="278"/>
        <end position="297"/>
    </location>
</feature>
<dbReference type="SUPFAM" id="SSF103473">
    <property type="entry name" value="MFS general substrate transporter"/>
    <property type="match status" value="1"/>
</dbReference>
<feature type="domain" description="Major facilitator superfamily (MFS) profile" evidence="7">
    <location>
        <begin position="1"/>
        <end position="391"/>
    </location>
</feature>
<feature type="transmembrane region" description="Helical" evidence="6">
    <location>
        <begin position="143"/>
        <end position="163"/>
    </location>
</feature>
<sequence length="407" mass="44058">MLEQQSTVEKLWTKDYFLTFSYAMSTQISNNMLMTALPLYAIHLGGDNSISGMLFGFFMFVAILFRPYFGKLSDEKSRRIVLIIGAIVAAFITLSYVVAFSISLLLIMRSLHGIGFSATTNAAGTVISDIVPKKRLGEGIGYYGLSNTLATAIGPALSIYLIQQFNYQVLFIVAGLIGLISIVCSLFITYEKRNPNAFVKSKQKRKISELLFEKTALPTGLVTAFVYVAMGAALTFIPTFALSLGIVDIGLYFTVYSFALLFTRIVGGKLADKYGSSYVIIPGLFIMAGSFVVLAYASTLGGFIISGVLYGLGLGFVEPALNAVMIKLCPPDRRGAGNSTFFTAKDLGSGGGAIALGFISLQAGFKAVFLLSALSIIIAFLAYFFVLRRQMKRVRLAEKATLQARVS</sequence>
<feature type="transmembrane region" description="Helical" evidence="6">
    <location>
        <begin position="20"/>
        <end position="43"/>
    </location>
</feature>
<feature type="transmembrane region" description="Helical" evidence="6">
    <location>
        <begin position="249"/>
        <end position="266"/>
    </location>
</feature>
<dbReference type="GO" id="GO:0005886">
    <property type="term" value="C:plasma membrane"/>
    <property type="evidence" value="ECO:0007669"/>
    <property type="project" value="UniProtKB-SubCell"/>
</dbReference>
<evidence type="ECO:0000313" key="8">
    <source>
        <dbReference type="EMBL" id="AST90998.1"/>
    </source>
</evidence>
<feature type="transmembrane region" description="Helical" evidence="6">
    <location>
        <begin position="367"/>
        <end position="386"/>
    </location>
</feature>
<keyword evidence="2" id="KW-0813">Transport</keyword>
<dbReference type="Proteomes" id="UP000215224">
    <property type="component" value="Chromosome"/>
</dbReference>
<keyword evidence="9" id="KW-1185">Reference proteome</keyword>
<evidence type="ECO:0000259" key="7">
    <source>
        <dbReference type="PROSITE" id="PS50850"/>
    </source>
</evidence>
<gene>
    <name evidence="8" type="ORF">BC6307_06745</name>
</gene>
<keyword evidence="3 6" id="KW-0812">Transmembrane</keyword>
<dbReference type="InterPro" id="IPR036259">
    <property type="entry name" value="MFS_trans_sf"/>
</dbReference>
<proteinExistence type="predicted"/>
<feature type="transmembrane region" description="Helical" evidence="6">
    <location>
        <begin position="342"/>
        <end position="361"/>
    </location>
</feature>
<keyword evidence="4 6" id="KW-1133">Transmembrane helix</keyword>
<protein>
    <recommendedName>
        <fullName evidence="7">Major facilitator superfamily (MFS) profile domain-containing protein</fullName>
    </recommendedName>
</protein>
<feature type="transmembrane region" description="Helical" evidence="6">
    <location>
        <begin position="49"/>
        <end position="69"/>
    </location>
</feature>
<accession>A0A223KNS1</accession>
<feature type="transmembrane region" description="Helical" evidence="6">
    <location>
        <begin position="211"/>
        <end position="237"/>
    </location>
</feature>
<dbReference type="Pfam" id="PF07690">
    <property type="entry name" value="MFS_1"/>
    <property type="match status" value="1"/>
</dbReference>
<feature type="transmembrane region" description="Helical" evidence="6">
    <location>
        <begin position="169"/>
        <end position="190"/>
    </location>
</feature>
<dbReference type="InterPro" id="IPR052714">
    <property type="entry name" value="MFS_Exporter"/>
</dbReference>
<reference evidence="8 9" key="1">
    <citation type="submission" date="2016-12" db="EMBL/GenBank/DDBJ databases">
        <title>The whole genome sequencing and assembly of Bacillus cohnii DSM 6307T strain.</title>
        <authorList>
            <person name="Lee Y.-J."/>
            <person name="Yi H."/>
            <person name="Bahn Y.-S."/>
            <person name="Kim J.F."/>
            <person name="Lee D.-W."/>
        </authorList>
    </citation>
    <scope>NUCLEOTIDE SEQUENCE [LARGE SCALE GENOMIC DNA]</scope>
    <source>
        <strain evidence="8 9">DSM 6307</strain>
    </source>
</reference>
<dbReference type="Gene3D" id="1.20.1250.20">
    <property type="entry name" value="MFS general substrate transporter like domains"/>
    <property type="match status" value="2"/>
</dbReference>
<dbReference type="InterPro" id="IPR020846">
    <property type="entry name" value="MFS_dom"/>
</dbReference>
<dbReference type="InterPro" id="IPR011701">
    <property type="entry name" value="MFS"/>
</dbReference>
<dbReference type="RefSeq" id="WP_066415963.1">
    <property type="nucleotide sequence ID" value="NZ_CP018866.1"/>
</dbReference>
<evidence type="ECO:0000256" key="4">
    <source>
        <dbReference type="ARBA" id="ARBA00022989"/>
    </source>
</evidence>
<evidence type="ECO:0000256" key="5">
    <source>
        <dbReference type="ARBA" id="ARBA00023136"/>
    </source>
</evidence>
<dbReference type="EMBL" id="CP018866">
    <property type="protein sequence ID" value="AST90998.1"/>
    <property type="molecule type" value="Genomic_DNA"/>
</dbReference>
<organism evidence="8 9">
    <name type="scientific">Sutcliffiella cohnii</name>
    <dbReference type="NCBI Taxonomy" id="33932"/>
    <lineage>
        <taxon>Bacteria</taxon>
        <taxon>Bacillati</taxon>
        <taxon>Bacillota</taxon>
        <taxon>Bacilli</taxon>
        <taxon>Bacillales</taxon>
        <taxon>Bacillaceae</taxon>
        <taxon>Sutcliffiella</taxon>
    </lineage>
</organism>
<dbReference type="PANTHER" id="PTHR23531">
    <property type="entry name" value="QUINOLENE RESISTANCE PROTEIN NORA"/>
    <property type="match status" value="1"/>
</dbReference>
<name>A0A223KNS1_9BACI</name>
<dbReference type="GO" id="GO:0022857">
    <property type="term" value="F:transmembrane transporter activity"/>
    <property type="evidence" value="ECO:0007669"/>
    <property type="project" value="InterPro"/>
</dbReference>
<feature type="transmembrane region" description="Helical" evidence="6">
    <location>
        <begin position="303"/>
        <end position="321"/>
    </location>
</feature>
<evidence type="ECO:0000256" key="6">
    <source>
        <dbReference type="SAM" id="Phobius"/>
    </source>
</evidence>
<evidence type="ECO:0000256" key="2">
    <source>
        <dbReference type="ARBA" id="ARBA00022448"/>
    </source>
</evidence>
<dbReference type="PANTHER" id="PTHR23531:SF1">
    <property type="entry name" value="QUINOLENE RESISTANCE PROTEIN NORA"/>
    <property type="match status" value="1"/>
</dbReference>
<dbReference type="KEGG" id="bcoh:BC6307_06745"/>
<feature type="transmembrane region" description="Helical" evidence="6">
    <location>
        <begin position="113"/>
        <end position="131"/>
    </location>
</feature>
<keyword evidence="5 6" id="KW-0472">Membrane</keyword>
<evidence type="ECO:0000256" key="1">
    <source>
        <dbReference type="ARBA" id="ARBA00004651"/>
    </source>
</evidence>
<feature type="transmembrane region" description="Helical" evidence="6">
    <location>
        <begin position="81"/>
        <end position="107"/>
    </location>
</feature>
<dbReference type="PROSITE" id="PS50850">
    <property type="entry name" value="MFS"/>
    <property type="match status" value="1"/>
</dbReference>
<evidence type="ECO:0000256" key="3">
    <source>
        <dbReference type="ARBA" id="ARBA00022692"/>
    </source>
</evidence>
<dbReference type="CDD" id="cd17489">
    <property type="entry name" value="MFS_YfcJ_like"/>
    <property type="match status" value="1"/>
</dbReference>
<dbReference type="AlphaFoldDB" id="A0A223KNS1"/>